<reference evidence="8" key="1">
    <citation type="submission" date="2022-06" db="EMBL/GenBank/DDBJ databases">
        <title>Uncovering the hologenomic basis of an extraordinary plant invasion.</title>
        <authorList>
            <person name="Bieker V.C."/>
            <person name="Martin M.D."/>
            <person name="Gilbert T."/>
            <person name="Hodgins K."/>
            <person name="Battlay P."/>
            <person name="Petersen B."/>
            <person name="Wilson J."/>
        </authorList>
    </citation>
    <scope>NUCLEOTIDE SEQUENCE</scope>
    <source>
        <strain evidence="8">AA19_3_7</strain>
        <tissue evidence="8">Leaf</tissue>
    </source>
</reference>
<keyword evidence="5" id="KW-0175">Coiled coil</keyword>
<keyword evidence="9" id="KW-1185">Reference proteome</keyword>
<dbReference type="PANTHER" id="PTHR31448">
    <property type="entry name" value="MYOSIN-BINDING PROTEIN 2"/>
    <property type="match status" value="1"/>
</dbReference>
<dbReference type="PANTHER" id="PTHR31448:SF52">
    <property type="entry name" value="MYOSIN-BINDING PROTEIN"/>
    <property type="match status" value="1"/>
</dbReference>
<dbReference type="Proteomes" id="UP001206925">
    <property type="component" value="Unassembled WGS sequence"/>
</dbReference>
<keyword evidence="4 6" id="KW-0472">Membrane</keyword>
<keyword evidence="3 6" id="KW-1133">Transmembrane helix</keyword>
<organism evidence="8 9">
    <name type="scientific">Ambrosia artemisiifolia</name>
    <name type="common">Common ragweed</name>
    <dbReference type="NCBI Taxonomy" id="4212"/>
    <lineage>
        <taxon>Eukaryota</taxon>
        <taxon>Viridiplantae</taxon>
        <taxon>Streptophyta</taxon>
        <taxon>Embryophyta</taxon>
        <taxon>Tracheophyta</taxon>
        <taxon>Spermatophyta</taxon>
        <taxon>Magnoliopsida</taxon>
        <taxon>eudicotyledons</taxon>
        <taxon>Gunneridae</taxon>
        <taxon>Pentapetalae</taxon>
        <taxon>asterids</taxon>
        <taxon>campanulids</taxon>
        <taxon>Asterales</taxon>
        <taxon>Asteraceae</taxon>
        <taxon>Asteroideae</taxon>
        <taxon>Heliantheae alliance</taxon>
        <taxon>Heliantheae</taxon>
        <taxon>Ambrosia</taxon>
    </lineage>
</organism>
<comment type="subcellular location">
    <subcellularLocation>
        <location evidence="1">Membrane</location>
        <topology evidence="1">Single-pass membrane protein</topology>
    </subcellularLocation>
</comment>
<evidence type="ECO:0000256" key="5">
    <source>
        <dbReference type="SAM" id="Coils"/>
    </source>
</evidence>
<evidence type="ECO:0000259" key="7">
    <source>
        <dbReference type="PROSITE" id="PS51775"/>
    </source>
</evidence>
<dbReference type="EMBL" id="JAMZMK010007300">
    <property type="protein sequence ID" value="KAI7745296.1"/>
    <property type="molecule type" value="Genomic_DNA"/>
</dbReference>
<keyword evidence="2 6" id="KW-0812">Transmembrane</keyword>
<proteinExistence type="predicted"/>
<sequence>MAATAATHKTVFVLTYALLEWILILMLLFNSIFSYLIRKFATYYTLKPPCVWCSTIDHLFDPKNNVSPYHNLICEAHATEFLSHYGCLDRRKISTENECSCCRSFGGSASKIKSNYGGNGGVDPVENKSSYIQVFDHIIPLEWTDSSTSCSTSSSLNGDDQDQDQNQEFGFLQSSCGDKENKEGKVDTIDSLLAELKAERLVVRGLYIELDKERKASAVAASQAMVMITRLQEQKVALKIESIQNQRMMDEQAEYDQEVLQLLNELVMKLEKDKFELENELEKYKEKVSDYEAKMMPECARDSCSVTKELLVDTNVLDSKNLREHEESIVEFEIERLWILDKLKELDDTLLMTLTDDVNKGVDKEAEASHSAWTRSMF</sequence>
<dbReference type="GO" id="GO:0016020">
    <property type="term" value="C:membrane"/>
    <property type="evidence" value="ECO:0007669"/>
    <property type="project" value="UniProtKB-SubCell"/>
</dbReference>
<evidence type="ECO:0000313" key="8">
    <source>
        <dbReference type="EMBL" id="KAI7745296.1"/>
    </source>
</evidence>
<protein>
    <recommendedName>
        <fullName evidence="7">GTD-binding domain-containing protein</fullName>
    </recommendedName>
</protein>
<accession>A0AAD5CRN7</accession>
<evidence type="ECO:0000313" key="9">
    <source>
        <dbReference type="Proteomes" id="UP001206925"/>
    </source>
</evidence>
<evidence type="ECO:0000256" key="4">
    <source>
        <dbReference type="ARBA" id="ARBA00023136"/>
    </source>
</evidence>
<dbReference type="GO" id="GO:0080115">
    <property type="term" value="F:myosin XI tail binding"/>
    <property type="evidence" value="ECO:0007669"/>
    <property type="project" value="UniProtKB-ARBA"/>
</dbReference>
<evidence type="ECO:0000256" key="6">
    <source>
        <dbReference type="SAM" id="Phobius"/>
    </source>
</evidence>
<name>A0AAD5CRN7_AMBAR</name>
<dbReference type="InterPro" id="IPR039306">
    <property type="entry name" value="MYOB"/>
</dbReference>
<feature type="coiled-coil region" evidence="5">
    <location>
        <begin position="245"/>
        <end position="294"/>
    </location>
</feature>
<comment type="caution">
    <text evidence="8">The sequence shown here is derived from an EMBL/GenBank/DDBJ whole genome shotgun (WGS) entry which is preliminary data.</text>
</comment>
<dbReference type="PROSITE" id="PS51775">
    <property type="entry name" value="GTD_BINDING"/>
    <property type="match status" value="1"/>
</dbReference>
<feature type="transmembrane region" description="Helical" evidence="6">
    <location>
        <begin position="12"/>
        <end position="37"/>
    </location>
</feature>
<evidence type="ECO:0000256" key="1">
    <source>
        <dbReference type="ARBA" id="ARBA00004167"/>
    </source>
</evidence>
<dbReference type="Pfam" id="PF04576">
    <property type="entry name" value="Zein-binding"/>
    <property type="match status" value="1"/>
</dbReference>
<dbReference type="AlphaFoldDB" id="A0AAD5CRN7"/>
<evidence type="ECO:0000256" key="3">
    <source>
        <dbReference type="ARBA" id="ARBA00022989"/>
    </source>
</evidence>
<dbReference type="InterPro" id="IPR007656">
    <property type="entry name" value="GTD-bd"/>
</dbReference>
<feature type="domain" description="GTD-binding" evidence="7">
    <location>
        <begin position="187"/>
        <end position="285"/>
    </location>
</feature>
<gene>
    <name evidence="8" type="ORF">M8C21_017217</name>
</gene>
<evidence type="ECO:0000256" key="2">
    <source>
        <dbReference type="ARBA" id="ARBA00022692"/>
    </source>
</evidence>